<evidence type="ECO:0000256" key="5">
    <source>
        <dbReference type="ARBA" id="ARBA00022989"/>
    </source>
</evidence>
<dbReference type="GO" id="GO:0098552">
    <property type="term" value="C:side of membrane"/>
    <property type="evidence" value="ECO:0007669"/>
    <property type="project" value="UniProtKB-KW"/>
</dbReference>
<comment type="caution">
    <text evidence="10">The sequence shown here is derived from an EMBL/GenBank/DDBJ whole genome shotgun (WGS) entry which is preliminary data.</text>
</comment>
<dbReference type="CDD" id="cd23593">
    <property type="entry name" value="TFP_LU_ECD_Twit"/>
    <property type="match status" value="1"/>
</dbReference>
<dbReference type="Proteomes" id="UP001151699">
    <property type="component" value="Chromosome A"/>
</dbReference>
<dbReference type="InterPro" id="IPR050975">
    <property type="entry name" value="Sleep_regulator"/>
</dbReference>
<dbReference type="GO" id="GO:0032222">
    <property type="term" value="P:regulation of synaptic transmission, cholinergic"/>
    <property type="evidence" value="ECO:0007669"/>
    <property type="project" value="InterPro"/>
</dbReference>
<feature type="signal peptide" evidence="9">
    <location>
        <begin position="1"/>
        <end position="22"/>
    </location>
</feature>
<keyword evidence="7" id="KW-0325">Glycoprotein</keyword>
<evidence type="ECO:0000256" key="3">
    <source>
        <dbReference type="ARBA" id="ARBA00022692"/>
    </source>
</evidence>
<dbReference type="PANTHER" id="PTHR33562:SF2">
    <property type="entry name" value="PROTEIN QUIVER"/>
    <property type="match status" value="1"/>
</dbReference>
<keyword evidence="4 9" id="KW-0732">Signal</keyword>
<evidence type="ECO:0000313" key="10">
    <source>
        <dbReference type="EMBL" id="KAJ6649506.1"/>
    </source>
</evidence>
<evidence type="ECO:0000313" key="11">
    <source>
        <dbReference type="Proteomes" id="UP001151699"/>
    </source>
</evidence>
<sequence length="264" mass="29494">MSKYGFLIVAAVVAVTFQEASALKCWRCSSDASNAAFCDDPFDQSIITEQQRRWSYVECSFPPTQINPYNTAGQTRAVCKKVKQSINDKTVVSRSCYWEDVNAPRDACYSVNTPSTYLIAASLIILGFCVEKGVSIKCWECRSDSDPKCADPFDNSTLSITDCKQNAELDHLPGVKATMCRKIRQKANGEWRYFRSCAYMGEPGIVGDERFCLMRTGTFNIFMEYCTCNSKDGCNSSALASPKLLIVSLATFFSLAFKFLSRVF</sequence>
<proteinExistence type="predicted"/>
<comment type="subcellular location">
    <subcellularLocation>
        <location evidence="1">Membrane</location>
        <topology evidence="1">Lipid-anchor</topology>
        <topology evidence="1">GPI-anchor</topology>
    </subcellularLocation>
</comment>
<evidence type="ECO:0008006" key="12">
    <source>
        <dbReference type="Google" id="ProtNLM"/>
    </source>
</evidence>
<dbReference type="InterPro" id="IPR031424">
    <property type="entry name" value="QVR-like"/>
</dbReference>
<dbReference type="CDD" id="cd23592">
    <property type="entry name" value="TFP_LU_ECD_Crok"/>
    <property type="match status" value="1"/>
</dbReference>
<feature type="chain" id="PRO_5040202417" description="Protein sleepless" evidence="9">
    <location>
        <begin position="23"/>
        <end position="264"/>
    </location>
</feature>
<dbReference type="Pfam" id="PF17064">
    <property type="entry name" value="QVR"/>
    <property type="match status" value="2"/>
</dbReference>
<evidence type="ECO:0000256" key="9">
    <source>
        <dbReference type="SAM" id="SignalP"/>
    </source>
</evidence>
<accession>A0A9Q0NH62</accession>
<keyword evidence="3" id="KW-0812">Transmembrane</keyword>
<keyword evidence="11" id="KW-1185">Reference proteome</keyword>
<dbReference type="AlphaFoldDB" id="A0A9Q0NH62"/>
<evidence type="ECO:0000256" key="8">
    <source>
        <dbReference type="ARBA" id="ARBA00023288"/>
    </source>
</evidence>
<evidence type="ECO:0000256" key="7">
    <source>
        <dbReference type="ARBA" id="ARBA00023180"/>
    </source>
</evidence>
<dbReference type="EMBL" id="WJQU01000001">
    <property type="protein sequence ID" value="KAJ6649506.1"/>
    <property type="molecule type" value="Genomic_DNA"/>
</dbReference>
<keyword evidence="2" id="KW-0336">GPI-anchor</keyword>
<reference evidence="10" key="1">
    <citation type="submission" date="2022-07" db="EMBL/GenBank/DDBJ databases">
        <authorList>
            <person name="Trinca V."/>
            <person name="Uliana J.V.C."/>
            <person name="Torres T.T."/>
            <person name="Ward R.J."/>
            <person name="Monesi N."/>
        </authorList>
    </citation>
    <scope>NUCLEOTIDE SEQUENCE</scope>
    <source>
        <strain evidence="10">HSMRA1968</strain>
        <tissue evidence="10">Whole embryos</tissue>
    </source>
</reference>
<dbReference type="OrthoDB" id="6110560at2759"/>
<name>A0A9Q0NH62_9DIPT</name>
<protein>
    <recommendedName>
        <fullName evidence="12">Protein sleepless</fullName>
    </recommendedName>
</protein>
<dbReference type="PANTHER" id="PTHR33562">
    <property type="entry name" value="ATILLA, ISOFORM B-RELATED-RELATED"/>
    <property type="match status" value="1"/>
</dbReference>
<evidence type="ECO:0000256" key="4">
    <source>
        <dbReference type="ARBA" id="ARBA00022729"/>
    </source>
</evidence>
<evidence type="ECO:0000256" key="1">
    <source>
        <dbReference type="ARBA" id="ARBA00004589"/>
    </source>
</evidence>
<gene>
    <name evidence="10" type="ORF">Bhyg_04742</name>
</gene>
<keyword evidence="6" id="KW-0472">Membrane</keyword>
<evidence type="ECO:0000256" key="2">
    <source>
        <dbReference type="ARBA" id="ARBA00022622"/>
    </source>
</evidence>
<keyword evidence="5" id="KW-1133">Transmembrane helix</keyword>
<evidence type="ECO:0000256" key="6">
    <source>
        <dbReference type="ARBA" id="ARBA00023136"/>
    </source>
</evidence>
<organism evidence="10 11">
    <name type="scientific">Pseudolycoriella hygida</name>
    <dbReference type="NCBI Taxonomy" id="35572"/>
    <lineage>
        <taxon>Eukaryota</taxon>
        <taxon>Metazoa</taxon>
        <taxon>Ecdysozoa</taxon>
        <taxon>Arthropoda</taxon>
        <taxon>Hexapoda</taxon>
        <taxon>Insecta</taxon>
        <taxon>Pterygota</taxon>
        <taxon>Neoptera</taxon>
        <taxon>Endopterygota</taxon>
        <taxon>Diptera</taxon>
        <taxon>Nematocera</taxon>
        <taxon>Sciaroidea</taxon>
        <taxon>Sciaridae</taxon>
        <taxon>Pseudolycoriella</taxon>
    </lineage>
</organism>
<dbReference type="GO" id="GO:0030431">
    <property type="term" value="P:sleep"/>
    <property type="evidence" value="ECO:0007669"/>
    <property type="project" value="InterPro"/>
</dbReference>
<keyword evidence="8" id="KW-0449">Lipoprotein</keyword>